<evidence type="ECO:0000313" key="4">
    <source>
        <dbReference type="EMBL" id="GGK18079.1"/>
    </source>
</evidence>
<dbReference type="Proteomes" id="UP000647587">
    <property type="component" value="Unassembled WGS sequence"/>
</dbReference>
<evidence type="ECO:0000256" key="2">
    <source>
        <dbReference type="ARBA" id="ARBA00023063"/>
    </source>
</evidence>
<sequence length="59" mass="6214">MVLTGSPHASGTLRLKVASLLLKHALDLESGVSLDDAPVRVLVYEARIDGGEVWIGSEA</sequence>
<accession>A0ABQ2ES90</accession>
<keyword evidence="2" id="KW-0534">Nitrate assimilation</keyword>
<dbReference type="EMBL" id="BMPP01000003">
    <property type="protein sequence ID" value="GGK18079.1"/>
    <property type="molecule type" value="Genomic_DNA"/>
</dbReference>
<dbReference type="InterPro" id="IPR012748">
    <property type="entry name" value="Rieske-like_NirD"/>
</dbReference>
<dbReference type="Gene3D" id="2.102.10.10">
    <property type="entry name" value="Rieske [2Fe-2S] iron-sulphur domain"/>
    <property type="match status" value="1"/>
</dbReference>
<keyword evidence="1" id="KW-0560">Oxidoreductase</keyword>
<dbReference type="Pfam" id="PF13806">
    <property type="entry name" value="Rieske_2"/>
    <property type="match status" value="1"/>
</dbReference>
<reference evidence="5" key="1">
    <citation type="journal article" date="2019" name="Int. J. Syst. Evol. Microbiol.">
        <title>The Global Catalogue of Microorganisms (GCM) 10K type strain sequencing project: providing services to taxonomists for standard genome sequencing and annotation.</title>
        <authorList>
            <consortium name="The Broad Institute Genomics Platform"/>
            <consortium name="The Broad Institute Genome Sequencing Center for Infectious Disease"/>
            <person name="Wu L."/>
            <person name="Ma J."/>
        </authorList>
    </citation>
    <scope>NUCLEOTIDE SEQUENCE [LARGE SCALE GENOMIC DNA]</scope>
    <source>
        <strain evidence="5">JCM 30331</strain>
    </source>
</reference>
<organism evidence="4 5">
    <name type="scientific">Deinococcus malanensis</name>
    <dbReference type="NCBI Taxonomy" id="1706855"/>
    <lineage>
        <taxon>Bacteria</taxon>
        <taxon>Thermotogati</taxon>
        <taxon>Deinococcota</taxon>
        <taxon>Deinococci</taxon>
        <taxon>Deinococcales</taxon>
        <taxon>Deinococcaceae</taxon>
        <taxon>Deinococcus</taxon>
    </lineage>
</organism>
<dbReference type="PROSITE" id="PS51300">
    <property type="entry name" value="NIRD"/>
    <property type="match status" value="1"/>
</dbReference>
<proteinExistence type="predicted"/>
<gene>
    <name evidence="4" type="ORF">GCM10008955_09380</name>
</gene>
<dbReference type="InterPro" id="IPR036922">
    <property type="entry name" value="Rieske_2Fe-2S_sf"/>
</dbReference>
<dbReference type="RefSeq" id="WP_386840125.1">
    <property type="nucleotide sequence ID" value="NZ_JBHUEV010000003.1"/>
</dbReference>
<feature type="domain" description="Rieske-like [2Fe-2S]" evidence="3">
    <location>
        <begin position="14"/>
        <end position="55"/>
    </location>
</feature>
<evidence type="ECO:0000259" key="3">
    <source>
        <dbReference type="Pfam" id="PF13806"/>
    </source>
</evidence>
<name>A0ABQ2ES90_9DEIO</name>
<keyword evidence="5" id="KW-1185">Reference proteome</keyword>
<evidence type="ECO:0000313" key="5">
    <source>
        <dbReference type="Proteomes" id="UP000647587"/>
    </source>
</evidence>
<evidence type="ECO:0000256" key="1">
    <source>
        <dbReference type="ARBA" id="ARBA00023002"/>
    </source>
</evidence>
<protein>
    <recommendedName>
        <fullName evidence="3">Rieske-like [2Fe-2S] domain-containing protein</fullName>
    </recommendedName>
</protein>
<comment type="caution">
    <text evidence="4">The sequence shown here is derived from an EMBL/GenBank/DDBJ whole genome shotgun (WGS) entry which is preliminary data.</text>
</comment>
<dbReference type="SUPFAM" id="SSF50022">
    <property type="entry name" value="ISP domain"/>
    <property type="match status" value="1"/>
</dbReference>